<dbReference type="Pfam" id="PF20455">
    <property type="entry name" value="DUF6708"/>
    <property type="match status" value="1"/>
</dbReference>
<evidence type="ECO:0000259" key="2">
    <source>
        <dbReference type="Pfam" id="PF20455"/>
    </source>
</evidence>
<keyword evidence="1" id="KW-0472">Membrane</keyword>
<feature type="transmembrane region" description="Helical" evidence="1">
    <location>
        <begin position="72"/>
        <end position="92"/>
    </location>
</feature>
<proteinExistence type="predicted"/>
<keyword evidence="1" id="KW-0812">Transmembrane</keyword>
<feature type="transmembrane region" description="Helical" evidence="1">
    <location>
        <begin position="98"/>
        <end position="120"/>
    </location>
</feature>
<reference evidence="3 4" key="1">
    <citation type="submission" date="2018-06" db="EMBL/GenBank/DDBJ databases">
        <authorList>
            <consortium name="Pathogen Informatics"/>
            <person name="Doyle S."/>
        </authorList>
    </citation>
    <scope>NUCLEOTIDE SEQUENCE [LARGE SCALE GENOMIC DNA]</scope>
    <source>
        <strain evidence="3 4">NCTC12026</strain>
    </source>
</reference>
<gene>
    <name evidence="3" type="ORF">NCTC12026_03482</name>
</gene>
<accession>A0A379G808</accession>
<dbReference type="InterPro" id="IPR046554">
    <property type="entry name" value="DUF6708"/>
</dbReference>
<dbReference type="RefSeq" id="WP_115164753.1">
    <property type="nucleotide sequence ID" value="NZ_UGUA01000002.1"/>
</dbReference>
<dbReference type="OrthoDB" id="6050524at2"/>
<dbReference type="Proteomes" id="UP000255129">
    <property type="component" value="Unassembled WGS sequence"/>
</dbReference>
<organism evidence="3 4">
    <name type="scientific">Providencia rustigianii</name>
    <dbReference type="NCBI Taxonomy" id="158850"/>
    <lineage>
        <taxon>Bacteria</taxon>
        <taxon>Pseudomonadati</taxon>
        <taxon>Pseudomonadota</taxon>
        <taxon>Gammaproteobacteria</taxon>
        <taxon>Enterobacterales</taxon>
        <taxon>Morganellaceae</taxon>
        <taxon>Providencia</taxon>
    </lineage>
</organism>
<protein>
    <recommendedName>
        <fullName evidence="2">DUF6708 domain-containing protein</fullName>
    </recommendedName>
</protein>
<sequence>MAKKNRVGVLSSFTINRPLNRREKQHHYRQGRVKKHGGEAAVLNFDTVITMNSTYLEVVDNDYEKIGQLSSLLMVFAIMFITFLIAIIVGTITHINSLVPLVISCVMVIPAIILLIKFILLEWFRKTHYPVRFNRQKQLVHVYQTNNQILTLPWKDIYFTTYEWRNNVNLVGHILDKDGETVLNTFGFGYWGDKVELDHYWEFIRCYMEEDCLEELADTVTLCPPIADKKESYIFGLQYIIKMESRLSWIFFLFMLPIYFMESLARFIAMQTSKIPQWSQEVLDDCIVSPNDPIQVDARINPPHLWRYIFANDPLEVYQARYDKQQSANQRIKLKLEKHKID</sequence>
<dbReference type="EMBL" id="UGUA01000002">
    <property type="protein sequence ID" value="SUC37036.1"/>
    <property type="molecule type" value="Genomic_DNA"/>
</dbReference>
<evidence type="ECO:0000256" key="1">
    <source>
        <dbReference type="SAM" id="Phobius"/>
    </source>
</evidence>
<keyword evidence="1" id="KW-1133">Transmembrane helix</keyword>
<evidence type="ECO:0000313" key="3">
    <source>
        <dbReference type="EMBL" id="SUC37036.1"/>
    </source>
</evidence>
<evidence type="ECO:0000313" key="4">
    <source>
        <dbReference type="Proteomes" id="UP000255129"/>
    </source>
</evidence>
<name>A0A379G808_9GAMM</name>
<feature type="transmembrane region" description="Helical" evidence="1">
    <location>
        <begin position="247"/>
        <end position="269"/>
    </location>
</feature>
<feature type="domain" description="DUF6708" evidence="2">
    <location>
        <begin position="111"/>
        <end position="288"/>
    </location>
</feature>
<dbReference type="AlphaFoldDB" id="A0A379G808"/>